<dbReference type="EMBL" id="GECU01012686">
    <property type="protein sequence ID" value="JAS95020.1"/>
    <property type="molecule type" value="Transcribed_RNA"/>
</dbReference>
<proteinExistence type="predicted"/>
<protein>
    <submittedName>
        <fullName evidence="1">Uncharacterized protein</fullName>
    </submittedName>
</protein>
<name>A0A1B6J771_9HEMI</name>
<gene>
    <name evidence="1" type="ORF">g.6701</name>
</gene>
<accession>A0A1B6J771</accession>
<reference evidence="1" key="1">
    <citation type="submission" date="2015-11" db="EMBL/GenBank/DDBJ databases">
        <title>De novo transcriptome assembly of four potential Pierce s Disease insect vectors from Arizona vineyards.</title>
        <authorList>
            <person name="Tassone E.E."/>
        </authorList>
    </citation>
    <scope>NUCLEOTIDE SEQUENCE</scope>
</reference>
<organism evidence="1">
    <name type="scientific">Homalodisca liturata</name>
    <dbReference type="NCBI Taxonomy" id="320908"/>
    <lineage>
        <taxon>Eukaryota</taxon>
        <taxon>Metazoa</taxon>
        <taxon>Ecdysozoa</taxon>
        <taxon>Arthropoda</taxon>
        <taxon>Hexapoda</taxon>
        <taxon>Insecta</taxon>
        <taxon>Pterygota</taxon>
        <taxon>Neoptera</taxon>
        <taxon>Paraneoptera</taxon>
        <taxon>Hemiptera</taxon>
        <taxon>Auchenorrhyncha</taxon>
        <taxon>Membracoidea</taxon>
        <taxon>Cicadellidae</taxon>
        <taxon>Cicadellinae</taxon>
        <taxon>Proconiini</taxon>
        <taxon>Homalodisca</taxon>
    </lineage>
</organism>
<sequence>QLVTRSTWYLPLCKDMRLLSFTVLLLVGVLVVARPQDDAPVEDGTNLDTASEDILILPPEWPMNLTELAGAIQTDLAGAIEAAKNGTKVDPKCWWWFWWPGYYYNNYYWG</sequence>
<feature type="non-terminal residue" evidence="1">
    <location>
        <position position="1"/>
    </location>
</feature>
<dbReference type="AlphaFoldDB" id="A0A1B6J771"/>
<evidence type="ECO:0000313" key="1">
    <source>
        <dbReference type="EMBL" id="JAS95020.1"/>
    </source>
</evidence>